<evidence type="ECO:0000256" key="1">
    <source>
        <dbReference type="ARBA" id="ARBA00004651"/>
    </source>
</evidence>
<dbReference type="CDD" id="cd06261">
    <property type="entry name" value="TM_PBP2"/>
    <property type="match status" value="1"/>
</dbReference>
<dbReference type="InterPro" id="IPR035906">
    <property type="entry name" value="MetI-like_sf"/>
</dbReference>
<dbReference type="Gene3D" id="1.10.3720.10">
    <property type="entry name" value="MetI-like"/>
    <property type="match status" value="1"/>
</dbReference>
<dbReference type="GO" id="GO:0055085">
    <property type="term" value="P:transmembrane transport"/>
    <property type="evidence" value="ECO:0007669"/>
    <property type="project" value="InterPro"/>
</dbReference>
<reference evidence="9" key="1">
    <citation type="submission" date="2023-02" db="EMBL/GenBank/DDBJ databases">
        <title>Actinomadura rubrobrunea NBRC 14622.</title>
        <authorList>
            <person name="Ichikawa N."/>
            <person name="Sato H."/>
            <person name="Tonouchi N."/>
        </authorList>
    </citation>
    <scope>NUCLEOTIDE SEQUENCE</scope>
    <source>
        <strain evidence="9">NBRC 14622</strain>
    </source>
</reference>
<dbReference type="PANTHER" id="PTHR43163:SF9">
    <property type="entry name" value="ABC TRANSPORTER PERMEASE PROTEIN"/>
    <property type="match status" value="1"/>
</dbReference>
<evidence type="ECO:0000256" key="3">
    <source>
        <dbReference type="ARBA" id="ARBA00022475"/>
    </source>
</evidence>
<feature type="transmembrane region" description="Helical" evidence="7">
    <location>
        <begin position="9"/>
        <end position="30"/>
    </location>
</feature>
<evidence type="ECO:0000256" key="7">
    <source>
        <dbReference type="RuleBase" id="RU363032"/>
    </source>
</evidence>
<comment type="similarity">
    <text evidence="7">Belongs to the binding-protein-dependent transport system permease family.</text>
</comment>
<feature type="transmembrane region" description="Helical" evidence="7">
    <location>
        <begin position="199"/>
        <end position="219"/>
    </location>
</feature>
<evidence type="ECO:0000256" key="4">
    <source>
        <dbReference type="ARBA" id="ARBA00022692"/>
    </source>
</evidence>
<comment type="caution">
    <text evidence="9">The sequence shown here is derived from an EMBL/GenBank/DDBJ whole genome shotgun (WGS) entry which is preliminary data.</text>
</comment>
<keyword evidence="2 7" id="KW-0813">Transport</keyword>
<accession>A0A9W6PV25</accession>
<keyword evidence="5 7" id="KW-1133">Transmembrane helix</keyword>
<dbReference type="PROSITE" id="PS50928">
    <property type="entry name" value="ABC_TM1"/>
    <property type="match status" value="1"/>
</dbReference>
<feature type="transmembrane region" description="Helical" evidence="7">
    <location>
        <begin position="121"/>
        <end position="144"/>
    </location>
</feature>
<feature type="transmembrane region" description="Helical" evidence="7">
    <location>
        <begin position="261"/>
        <end position="283"/>
    </location>
</feature>
<evidence type="ECO:0000256" key="5">
    <source>
        <dbReference type="ARBA" id="ARBA00022989"/>
    </source>
</evidence>
<evidence type="ECO:0000256" key="6">
    <source>
        <dbReference type="ARBA" id="ARBA00023136"/>
    </source>
</evidence>
<dbReference type="Proteomes" id="UP001165124">
    <property type="component" value="Unassembled WGS sequence"/>
</dbReference>
<dbReference type="RefSeq" id="WP_067911724.1">
    <property type="nucleotide sequence ID" value="NZ_BSRZ01000007.1"/>
</dbReference>
<evidence type="ECO:0000313" key="9">
    <source>
        <dbReference type="EMBL" id="GLW64960.1"/>
    </source>
</evidence>
<gene>
    <name evidence="9" type="ORF">Arub01_32040</name>
</gene>
<protein>
    <submittedName>
        <fullName evidence="9">ABC transporter permease</fullName>
    </submittedName>
</protein>
<dbReference type="PANTHER" id="PTHR43163">
    <property type="entry name" value="DIPEPTIDE TRANSPORT SYSTEM PERMEASE PROTEIN DPPB-RELATED"/>
    <property type="match status" value="1"/>
</dbReference>
<dbReference type="GO" id="GO:0005886">
    <property type="term" value="C:plasma membrane"/>
    <property type="evidence" value="ECO:0007669"/>
    <property type="project" value="UniProtKB-SubCell"/>
</dbReference>
<dbReference type="InterPro" id="IPR000515">
    <property type="entry name" value="MetI-like"/>
</dbReference>
<organism evidence="9 10">
    <name type="scientific">Actinomadura rubrobrunea</name>
    <dbReference type="NCBI Taxonomy" id="115335"/>
    <lineage>
        <taxon>Bacteria</taxon>
        <taxon>Bacillati</taxon>
        <taxon>Actinomycetota</taxon>
        <taxon>Actinomycetes</taxon>
        <taxon>Streptosporangiales</taxon>
        <taxon>Thermomonosporaceae</taxon>
        <taxon>Actinomadura</taxon>
    </lineage>
</organism>
<dbReference type="Pfam" id="PF19300">
    <property type="entry name" value="BPD_transp_1_N"/>
    <property type="match status" value="1"/>
</dbReference>
<dbReference type="AlphaFoldDB" id="A0A9W6PV25"/>
<keyword evidence="3" id="KW-1003">Cell membrane</keyword>
<evidence type="ECO:0000259" key="8">
    <source>
        <dbReference type="PROSITE" id="PS50928"/>
    </source>
</evidence>
<dbReference type="Pfam" id="PF00528">
    <property type="entry name" value="BPD_transp_1"/>
    <property type="match status" value="1"/>
</dbReference>
<name>A0A9W6PV25_9ACTN</name>
<dbReference type="InterPro" id="IPR045621">
    <property type="entry name" value="BPD_transp_1_N"/>
</dbReference>
<evidence type="ECO:0000313" key="10">
    <source>
        <dbReference type="Proteomes" id="UP001165124"/>
    </source>
</evidence>
<feature type="transmembrane region" description="Helical" evidence="7">
    <location>
        <begin position="156"/>
        <end position="179"/>
    </location>
</feature>
<feature type="transmembrane region" description="Helical" evidence="7">
    <location>
        <begin position="303"/>
        <end position="329"/>
    </location>
</feature>
<keyword evidence="4 7" id="KW-0812">Transmembrane</keyword>
<evidence type="ECO:0000256" key="2">
    <source>
        <dbReference type="ARBA" id="ARBA00022448"/>
    </source>
</evidence>
<sequence length="336" mass="36158">MIAYIVRRLVGAAALVVIISAVTFSIFFLLPRLAGTTPDDLASRFAGKSPTPETVQAIKERFGFDDPVPVQYARFLKGVVAGSEYDTGTDVIDCPAPCFGYSFRDNINVTDVLLDRIPVTLSLVVGAAVLWLLAGVSIGVLSALRKGTVFDRAAMLMALAGVSLPIFFTGLLSLTFIVHQWDLLPPVSYHSFLDNPFKWAGNLILPWVTLSFLYAAMYARMTRAGMLDTMNEDYIRTARAKGLPEKTVITKHALRGTLTPLLTMFGMDIGLLLGGAVLTESTFSLHGLGELALAGVIGSDLPVVLGVVSVAALFVVLANLVVDLLYGVVDPRVRHN</sequence>
<proteinExistence type="inferred from homology"/>
<dbReference type="SUPFAM" id="SSF161098">
    <property type="entry name" value="MetI-like"/>
    <property type="match status" value="1"/>
</dbReference>
<keyword evidence="6 7" id="KW-0472">Membrane</keyword>
<keyword evidence="10" id="KW-1185">Reference proteome</keyword>
<feature type="domain" description="ABC transmembrane type-1" evidence="8">
    <location>
        <begin position="117"/>
        <end position="326"/>
    </location>
</feature>
<dbReference type="EMBL" id="BSRZ01000007">
    <property type="protein sequence ID" value="GLW64960.1"/>
    <property type="molecule type" value="Genomic_DNA"/>
</dbReference>
<comment type="subcellular location">
    <subcellularLocation>
        <location evidence="1 7">Cell membrane</location>
        <topology evidence="1 7">Multi-pass membrane protein</topology>
    </subcellularLocation>
</comment>